<gene>
    <name evidence="2" type="ORF">JKL49_00635</name>
</gene>
<accession>A0A974S7S8</accession>
<evidence type="ECO:0000313" key="2">
    <source>
        <dbReference type="EMBL" id="QQZ50270.1"/>
    </source>
</evidence>
<feature type="region of interest" description="Disordered" evidence="1">
    <location>
        <begin position="29"/>
        <end position="68"/>
    </location>
</feature>
<evidence type="ECO:0000256" key="1">
    <source>
        <dbReference type="SAM" id="MobiDB-lite"/>
    </source>
</evidence>
<protein>
    <submittedName>
        <fullName evidence="2">Uncharacterized protein</fullName>
    </submittedName>
</protein>
<sequence>MDYEGDVEAHEDLHYGRRVPIHEIYVQDRGVHDPGRKEGQGFLTTGGRTDGVAADVPTASARSKAMNG</sequence>
<feature type="compositionally biased region" description="Basic and acidic residues" evidence="1">
    <location>
        <begin position="29"/>
        <end position="39"/>
    </location>
</feature>
<dbReference type="EMBL" id="CP068570">
    <property type="protein sequence ID" value="QQZ50270.1"/>
    <property type="molecule type" value="Genomic_DNA"/>
</dbReference>
<reference evidence="2" key="1">
    <citation type="submission" date="2021-01" db="EMBL/GenBank/DDBJ databases">
        <title>Genome sequence of Phenylobacterium sp. 20VBR1 isolated from a valley glaceir, Ny-Alesund, Svalbard.</title>
        <authorList>
            <person name="Thomas F.A."/>
            <person name="Krishnan K.P."/>
            <person name="Sinha R.K."/>
        </authorList>
    </citation>
    <scope>NUCLEOTIDE SEQUENCE</scope>
    <source>
        <strain evidence="2">20VBR1</strain>
    </source>
</reference>
<organism evidence="2">
    <name type="scientific">Phenylobacterium glaciei</name>
    <dbReference type="NCBI Taxonomy" id="2803784"/>
    <lineage>
        <taxon>Bacteria</taxon>
        <taxon>Pseudomonadati</taxon>
        <taxon>Pseudomonadota</taxon>
        <taxon>Alphaproteobacteria</taxon>
        <taxon>Caulobacterales</taxon>
        <taxon>Caulobacteraceae</taxon>
        <taxon>Phenylobacterium</taxon>
    </lineage>
</organism>
<proteinExistence type="predicted"/>
<name>A0A974S7S8_9CAUL</name>
<dbReference type="AlphaFoldDB" id="A0A974S7S8"/>